<evidence type="ECO:0000256" key="2">
    <source>
        <dbReference type="ARBA" id="ARBA00022692"/>
    </source>
</evidence>
<evidence type="ECO:0000256" key="3">
    <source>
        <dbReference type="ARBA" id="ARBA00022989"/>
    </source>
</evidence>
<keyword evidence="3 6" id="KW-1133">Transmembrane helix</keyword>
<dbReference type="EMBL" id="CP115965">
    <property type="protein sequence ID" value="WZW98942.1"/>
    <property type="molecule type" value="Genomic_DNA"/>
</dbReference>
<sequence>MTQSQPHPHDPQSPDPEHGQQRRPSAQTAWQNPADAPPPFPQPQYTQPQSTQPPFAAGHPGNLYAGRPLAGRQPIDAQERTWAVVAHLSSVIAWAVSAGWLSFVGPLVIYLLQKDRSRFVRNASSGAFNFAVSMAIVSILGWILTFTFVGAVIGIPMIVVGGLGSLVLGIIGALRAAKDEPYTYPLQIRILS</sequence>
<feature type="compositionally biased region" description="Low complexity" evidence="5">
    <location>
        <begin position="43"/>
        <end position="55"/>
    </location>
</feature>
<feature type="region of interest" description="Disordered" evidence="5">
    <location>
        <begin position="1"/>
        <end position="69"/>
    </location>
</feature>
<name>A0ABZ3CB00_9ACTN</name>
<dbReference type="InterPro" id="IPR019109">
    <property type="entry name" value="MamF_MmsF"/>
</dbReference>
<gene>
    <name evidence="7" type="ORF">PCC79_01655</name>
</gene>
<dbReference type="Proteomes" id="UP001434337">
    <property type="component" value="Chromosome"/>
</dbReference>
<dbReference type="RefSeq" id="WP_342372806.1">
    <property type="nucleotide sequence ID" value="NZ_CP115965.1"/>
</dbReference>
<comment type="subcellular location">
    <subcellularLocation>
        <location evidence="1">Membrane</location>
        <topology evidence="1">Multi-pass membrane protein</topology>
    </subcellularLocation>
</comment>
<protein>
    <submittedName>
        <fullName evidence="7">DUF4870 domain-containing protein</fullName>
    </submittedName>
</protein>
<evidence type="ECO:0000256" key="4">
    <source>
        <dbReference type="ARBA" id="ARBA00023136"/>
    </source>
</evidence>
<evidence type="ECO:0000313" key="7">
    <source>
        <dbReference type="EMBL" id="WZW98942.1"/>
    </source>
</evidence>
<evidence type="ECO:0000313" key="8">
    <source>
        <dbReference type="Proteomes" id="UP001434337"/>
    </source>
</evidence>
<reference evidence="7 8" key="1">
    <citation type="journal article" date="2023" name="Environ Microbiome">
        <title>A coral-associated actinobacterium mitigates coral bleaching under heat stress.</title>
        <authorList>
            <person name="Li J."/>
            <person name="Zou Y."/>
            <person name="Li Q."/>
            <person name="Zhang J."/>
            <person name="Bourne D.G."/>
            <person name="Lyu Y."/>
            <person name="Liu C."/>
            <person name="Zhang S."/>
        </authorList>
    </citation>
    <scope>NUCLEOTIDE SEQUENCE [LARGE SCALE GENOMIC DNA]</scope>
    <source>
        <strain evidence="7 8">SCSIO 13291</strain>
    </source>
</reference>
<evidence type="ECO:0000256" key="6">
    <source>
        <dbReference type="SAM" id="Phobius"/>
    </source>
</evidence>
<dbReference type="Pfam" id="PF09685">
    <property type="entry name" value="MamF_MmsF"/>
    <property type="match status" value="1"/>
</dbReference>
<feature type="transmembrane region" description="Helical" evidence="6">
    <location>
        <begin position="124"/>
        <end position="145"/>
    </location>
</feature>
<keyword evidence="4 6" id="KW-0472">Membrane</keyword>
<feature type="transmembrane region" description="Helical" evidence="6">
    <location>
        <begin position="91"/>
        <end position="112"/>
    </location>
</feature>
<keyword evidence="8" id="KW-1185">Reference proteome</keyword>
<feature type="compositionally biased region" description="Polar residues" evidence="5">
    <location>
        <begin position="22"/>
        <end position="31"/>
    </location>
</feature>
<feature type="transmembrane region" description="Helical" evidence="6">
    <location>
        <begin position="151"/>
        <end position="174"/>
    </location>
</feature>
<evidence type="ECO:0000256" key="5">
    <source>
        <dbReference type="SAM" id="MobiDB-lite"/>
    </source>
</evidence>
<feature type="compositionally biased region" description="Basic and acidic residues" evidence="5">
    <location>
        <begin position="7"/>
        <end position="20"/>
    </location>
</feature>
<accession>A0ABZ3CB00</accession>
<organism evidence="7 8">
    <name type="scientific">Propioniciclava soli</name>
    <dbReference type="NCBI Taxonomy" id="2775081"/>
    <lineage>
        <taxon>Bacteria</taxon>
        <taxon>Bacillati</taxon>
        <taxon>Actinomycetota</taxon>
        <taxon>Actinomycetes</taxon>
        <taxon>Propionibacteriales</taxon>
        <taxon>Propionibacteriaceae</taxon>
        <taxon>Propioniciclava</taxon>
    </lineage>
</organism>
<evidence type="ECO:0000256" key="1">
    <source>
        <dbReference type="ARBA" id="ARBA00004141"/>
    </source>
</evidence>
<proteinExistence type="predicted"/>
<keyword evidence="2 6" id="KW-0812">Transmembrane</keyword>